<evidence type="ECO:0000313" key="2">
    <source>
        <dbReference type="EMBL" id="KAK4649965.1"/>
    </source>
</evidence>
<feature type="compositionally biased region" description="Polar residues" evidence="1">
    <location>
        <begin position="60"/>
        <end position="80"/>
    </location>
</feature>
<proteinExistence type="predicted"/>
<reference evidence="2 3" key="1">
    <citation type="journal article" date="2023" name="bioRxiv">
        <title>High-quality genome assemblies of four members of thePodospora anserinaspecies complex.</title>
        <authorList>
            <person name="Ament-Velasquez S.L."/>
            <person name="Vogan A.A."/>
            <person name="Wallerman O."/>
            <person name="Hartmann F."/>
            <person name="Gautier V."/>
            <person name="Silar P."/>
            <person name="Giraud T."/>
            <person name="Johannesson H."/>
        </authorList>
    </citation>
    <scope>NUCLEOTIDE SEQUENCE [LARGE SCALE GENOMIC DNA]</scope>
    <source>
        <strain evidence="2 3">CBS 415.72m</strain>
    </source>
</reference>
<organism evidence="2 3">
    <name type="scientific">Podospora pseudocomata</name>
    <dbReference type="NCBI Taxonomy" id="2093779"/>
    <lineage>
        <taxon>Eukaryota</taxon>
        <taxon>Fungi</taxon>
        <taxon>Dikarya</taxon>
        <taxon>Ascomycota</taxon>
        <taxon>Pezizomycotina</taxon>
        <taxon>Sordariomycetes</taxon>
        <taxon>Sordariomycetidae</taxon>
        <taxon>Sordariales</taxon>
        <taxon>Podosporaceae</taxon>
        <taxon>Podospora</taxon>
    </lineage>
</organism>
<keyword evidence="3" id="KW-1185">Reference proteome</keyword>
<feature type="region of interest" description="Disordered" evidence="1">
    <location>
        <begin position="1"/>
        <end position="88"/>
    </location>
</feature>
<dbReference type="RefSeq" id="XP_062738940.1">
    <property type="nucleotide sequence ID" value="XM_062893207.1"/>
</dbReference>
<evidence type="ECO:0000256" key="1">
    <source>
        <dbReference type="SAM" id="MobiDB-lite"/>
    </source>
</evidence>
<accession>A0ABR0G2P7</accession>
<gene>
    <name evidence="2" type="ORF">QC762_703570</name>
</gene>
<dbReference type="EMBL" id="JAFFHA010000009">
    <property type="protein sequence ID" value="KAK4649965.1"/>
    <property type="molecule type" value="Genomic_DNA"/>
</dbReference>
<dbReference type="Proteomes" id="UP001323405">
    <property type="component" value="Unassembled WGS sequence"/>
</dbReference>
<sequence>MDARGASQRHGGGEDVAGVHLDHQPHASRPSGPVRSYLSSRATMPVSFGSGPLSRRGVQHNVTTNNGSIRASARTRTSIGHGTKEAEI</sequence>
<evidence type="ECO:0000313" key="3">
    <source>
        <dbReference type="Proteomes" id="UP001323405"/>
    </source>
</evidence>
<comment type="caution">
    <text evidence="2">The sequence shown here is derived from an EMBL/GenBank/DDBJ whole genome shotgun (WGS) entry which is preliminary data.</text>
</comment>
<protein>
    <submittedName>
        <fullName evidence="2">Uncharacterized protein</fullName>
    </submittedName>
</protein>
<dbReference type="GeneID" id="87913114"/>
<name>A0ABR0G2P7_9PEZI</name>